<feature type="transmembrane region" description="Helical" evidence="8">
    <location>
        <begin position="240"/>
        <end position="261"/>
    </location>
</feature>
<gene>
    <name evidence="10" type="primary">ndhB_1</name>
    <name evidence="10" type="ORF">MM817_00555</name>
</gene>
<feature type="transmembrane region" description="Helical" evidence="8">
    <location>
        <begin position="449"/>
        <end position="470"/>
    </location>
</feature>
<evidence type="ECO:0000256" key="3">
    <source>
        <dbReference type="ARBA" id="ARBA00022692"/>
    </source>
</evidence>
<name>A0A9X1V607_9BACL</name>
<comment type="caution">
    <text evidence="10">The sequence shown here is derived from an EMBL/GenBank/DDBJ whole genome shotgun (WGS) entry which is preliminary data.</text>
</comment>
<evidence type="ECO:0000313" key="10">
    <source>
        <dbReference type="EMBL" id="MCI0182296.1"/>
    </source>
</evidence>
<dbReference type="InterPro" id="IPR052175">
    <property type="entry name" value="ComplexI-like_HydComp"/>
</dbReference>
<feature type="transmembrane region" description="Helical" evidence="8">
    <location>
        <begin position="159"/>
        <end position="179"/>
    </location>
</feature>
<dbReference type="Proteomes" id="UP001139263">
    <property type="component" value="Unassembled WGS sequence"/>
</dbReference>
<evidence type="ECO:0000256" key="5">
    <source>
        <dbReference type="ARBA" id="ARBA00023002"/>
    </source>
</evidence>
<dbReference type="RefSeq" id="WP_241711900.1">
    <property type="nucleotide sequence ID" value="NZ_JALBUF010000001.1"/>
</dbReference>
<feature type="transmembrane region" description="Helical" evidence="8">
    <location>
        <begin position="66"/>
        <end position="86"/>
    </location>
</feature>
<feature type="transmembrane region" description="Helical" evidence="8">
    <location>
        <begin position="106"/>
        <end position="123"/>
    </location>
</feature>
<sequence length="490" mass="53683">MILLWMVLVPVLTGLACVITVQRTLRILFHVIGSVVTFAFVLYVVWDLAQHGSMEAFNQFFYADDVSAIILSIVGIVSFTASLHSIGYMQHEVSDGHIKVNQLRSYYLLLHLFIATMLFVPVVNNLGMMWVGIEATTVVSAFLVALYRTAEALEAAWKYLILCSVGIAFALLGLVVLYSSSVQVYGPAENRLNWTFLSRVAQPLPAHLLLLSFVLLLVGYGTKVGLAPMHFWLPDAHSQAPSPASALLSGALLNTAFFAILRMFAIVMRMEGSVFVSHLVLIFGILSLLVAFPFILLQQDIKRMLAFSSVEQMGIIAFAIGIGGEVGLVAALLQMFNHAMAKSTLFMTAGNMTQYYRTKNMGRMRGALQSMPYTGPLFLIAVFAVSGAPPFSLFTSEFAISANAFATGHWFGTALFLIVLAAIFGVMVYQSGRVLLGSTPHKEMMKERVGWTTIPLLLPLSFVLVFGLFIPHSVIEVLQHAALIIEGRAQ</sequence>
<feature type="transmembrane region" description="Helical" evidence="8">
    <location>
        <begin position="27"/>
        <end position="46"/>
    </location>
</feature>
<dbReference type="Pfam" id="PF00361">
    <property type="entry name" value="Proton_antipo_M"/>
    <property type="match status" value="1"/>
</dbReference>
<keyword evidence="6 8" id="KW-0472">Membrane</keyword>
<dbReference type="GO" id="GO:0008137">
    <property type="term" value="F:NADH dehydrogenase (ubiquinone) activity"/>
    <property type="evidence" value="ECO:0007669"/>
    <property type="project" value="InterPro"/>
</dbReference>
<organism evidence="10 11">
    <name type="scientific">Sulfoacidibacillus ferrooxidans</name>
    <dbReference type="NCBI Taxonomy" id="2005001"/>
    <lineage>
        <taxon>Bacteria</taxon>
        <taxon>Bacillati</taxon>
        <taxon>Bacillota</taxon>
        <taxon>Bacilli</taxon>
        <taxon>Bacillales</taxon>
        <taxon>Alicyclobacillaceae</taxon>
        <taxon>Sulfoacidibacillus</taxon>
    </lineage>
</organism>
<dbReference type="InterPro" id="IPR001750">
    <property type="entry name" value="ND/Mrp_TM"/>
</dbReference>
<evidence type="ECO:0000256" key="6">
    <source>
        <dbReference type="ARBA" id="ARBA00023136"/>
    </source>
</evidence>
<evidence type="ECO:0000256" key="1">
    <source>
        <dbReference type="ARBA" id="ARBA00004651"/>
    </source>
</evidence>
<evidence type="ECO:0000256" key="8">
    <source>
        <dbReference type="SAM" id="Phobius"/>
    </source>
</evidence>
<evidence type="ECO:0000259" key="9">
    <source>
        <dbReference type="Pfam" id="PF00361"/>
    </source>
</evidence>
<feature type="domain" description="NADH:quinone oxidoreductase/Mrp antiporter transmembrane" evidence="9">
    <location>
        <begin position="124"/>
        <end position="417"/>
    </location>
</feature>
<dbReference type="PRINTS" id="PR01437">
    <property type="entry name" value="NUOXDRDTASE4"/>
</dbReference>
<comment type="subcellular location">
    <subcellularLocation>
        <location evidence="1">Cell membrane</location>
        <topology evidence="1">Multi-pass membrane protein</topology>
    </subcellularLocation>
    <subcellularLocation>
        <location evidence="7">Membrane</location>
        <topology evidence="7">Multi-pass membrane protein</topology>
    </subcellularLocation>
</comment>
<feature type="transmembrane region" description="Helical" evidence="8">
    <location>
        <begin position="200"/>
        <end position="220"/>
    </location>
</feature>
<feature type="transmembrane region" description="Helical" evidence="8">
    <location>
        <begin position="367"/>
        <end position="388"/>
    </location>
</feature>
<evidence type="ECO:0000256" key="4">
    <source>
        <dbReference type="ARBA" id="ARBA00022989"/>
    </source>
</evidence>
<dbReference type="EMBL" id="JALBUF010000001">
    <property type="protein sequence ID" value="MCI0182296.1"/>
    <property type="molecule type" value="Genomic_DNA"/>
</dbReference>
<keyword evidence="3 7" id="KW-0812">Transmembrane</keyword>
<dbReference type="GO" id="GO:0005886">
    <property type="term" value="C:plasma membrane"/>
    <property type="evidence" value="ECO:0007669"/>
    <property type="project" value="UniProtKB-SubCell"/>
</dbReference>
<dbReference type="GO" id="GO:0016491">
    <property type="term" value="F:oxidoreductase activity"/>
    <property type="evidence" value="ECO:0007669"/>
    <property type="project" value="UniProtKB-KW"/>
</dbReference>
<keyword evidence="11" id="KW-1185">Reference proteome</keyword>
<protein>
    <submittedName>
        <fullName evidence="10">NAD(P)H-quinone oxidoreductase subunit 2, chloroplastic</fullName>
        <ecNumber evidence="10">1.6.5.11</ecNumber>
    </submittedName>
</protein>
<feature type="transmembrane region" description="Helical" evidence="8">
    <location>
        <begin position="273"/>
        <end position="295"/>
    </location>
</feature>
<dbReference type="PANTHER" id="PTHR42682:SF5">
    <property type="entry name" value="HYDROGENASE-4 COMPONENT F"/>
    <property type="match status" value="1"/>
</dbReference>
<dbReference type="EC" id="1.6.5.11" evidence="10"/>
<evidence type="ECO:0000256" key="7">
    <source>
        <dbReference type="RuleBase" id="RU000320"/>
    </source>
</evidence>
<keyword evidence="5 10" id="KW-0560">Oxidoreductase</keyword>
<dbReference type="InterPro" id="IPR003918">
    <property type="entry name" value="NADH_UbQ_OxRdtase"/>
</dbReference>
<dbReference type="PANTHER" id="PTHR42682">
    <property type="entry name" value="HYDROGENASE-4 COMPONENT F"/>
    <property type="match status" value="1"/>
</dbReference>
<dbReference type="GO" id="GO:0042773">
    <property type="term" value="P:ATP synthesis coupled electron transport"/>
    <property type="evidence" value="ECO:0007669"/>
    <property type="project" value="InterPro"/>
</dbReference>
<keyword evidence="4 8" id="KW-1133">Transmembrane helix</keyword>
<dbReference type="AlphaFoldDB" id="A0A9X1V607"/>
<feature type="transmembrane region" description="Helical" evidence="8">
    <location>
        <begin position="315"/>
        <end position="333"/>
    </location>
</feature>
<proteinExistence type="predicted"/>
<accession>A0A9X1V607</accession>
<evidence type="ECO:0000313" key="11">
    <source>
        <dbReference type="Proteomes" id="UP001139263"/>
    </source>
</evidence>
<reference evidence="10" key="1">
    <citation type="submission" date="2022-03" db="EMBL/GenBank/DDBJ databases">
        <title>Draft Genome Sequence of Firmicute Strain S0AB, a Heterotrophic Iron/Sulfur-Oxidizing Extreme Acidophile.</title>
        <authorList>
            <person name="Vergara E."/>
            <person name="Pakostova E."/>
            <person name="Johnson D.B."/>
            <person name="Holmes D.S."/>
        </authorList>
    </citation>
    <scope>NUCLEOTIDE SEQUENCE</scope>
    <source>
        <strain evidence="10">S0AB</strain>
    </source>
</reference>
<evidence type="ECO:0000256" key="2">
    <source>
        <dbReference type="ARBA" id="ARBA00022475"/>
    </source>
</evidence>
<keyword evidence="2" id="KW-1003">Cell membrane</keyword>
<feature type="transmembrane region" description="Helical" evidence="8">
    <location>
        <begin position="408"/>
        <end position="429"/>
    </location>
</feature>